<proteinExistence type="predicted"/>
<dbReference type="AlphaFoldDB" id="A0A645DIB4"/>
<evidence type="ECO:0000313" key="1">
    <source>
        <dbReference type="EMBL" id="MPM88981.1"/>
    </source>
</evidence>
<protein>
    <submittedName>
        <fullName evidence="1">Uncharacterized protein</fullName>
    </submittedName>
</protein>
<dbReference type="EMBL" id="VSSQ01036489">
    <property type="protein sequence ID" value="MPM88981.1"/>
    <property type="molecule type" value="Genomic_DNA"/>
</dbReference>
<name>A0A645DIB4_9ZZZZ</name>
<comment type="caution">
    <text evidence="1">The sequence shown here is derived from an EMBL/GenBank/DDBJ whole genome shotgun (WGS) entry which is preliminary data.</text>
</comment>
<gene>
    <name evidence="1" type="ORF">SDC9_136089</name>
</gene>
<reference evidence="1" key="1">
    <citation type="submission" date="2019-08" db="EMBL/GenBank/DDBJ databases">
        <authorList>
            <person name="Kucharzyk K."/>
            <person name="Murdoch R.W."/>
            <person name="Higgins S."/>
            <person name="Loffler F."/>
        </authorList>
    </citation>
    <scope>NUCLEOTIDE SEQUENCE</scope>
</reference>
<organism evidence="1">
    <name type="scientific">bioreactor metagenome</name>
    <dbReference type="NCBI Taxonomy" id="1076179"/>
    <lineage>
        <taxon>unclassified sequences</taxon>
        <taxon>metagenomes</taxon>
        <taxon>ecological metagenomes</taxon>
    </lineage>
</organism>
<accession>A0A645DIB4</accession>
<sequence length="82" mass="8929">MLFKQPGGGIGKQISVASAPRGMVPVGNERGIHVCLFFHFAHKIPHRLFIGGSVGDVKIVGADYFIRIDYKIPVVEKPAQIT</sequence>